<proteinExistence type="predicted"/>
<dbReference type="EMBL" id="HACG01015285">
    <property type="protein sequence ID" value="CEK62150.1"/>
    <property type="molecule type" value="Transcribed_RNA"/>
</dbReference>
<feature type="region of interest" description="Disordered" evidence="1">
    <location>
        <begin position="61"/>
        <end position="114"/>
    </location>
</feature>
<sequence length="252" mass="26838">SNSNFVACYNDNLFLQPQAYAMKNIEMRGNKQKDVLDLEDIDSDEGTTSAASPVWGSGIAATKGAHTSSLPATRRVDRTSSQLSGSNDFISFSDDFPGPPSRGAPQGSQQRYGLNTPTKQTAVSVVRPFSQTPESTNQVNSGVFPSLIESFFQNFKGNLQQQPQMSAFASPALLNPQMAASSSAIIPGVGAPQIPNPAPQFPTPAPLLSEWPILTPRTGPPPGTKITDDVKEISVKRVSLPPGSRLTSDHVN</sequence>
<protein>
    <submittedName>
        <fullName evidence="2">Uncharacterized protein</fullName>
    </submittedName>
</protein>
<feature type="non-terminal residue" evidence="2">
    <location>
        <position position="252"/>
    </location>
</feature>
<dbReference type="AlphaFoldDB" id="A0A0B6Z355"/>
<evidence type="ECO:0000313" key="2">
    <source>
        <dbReference type="EMBL" id="CEK62150.1"/>
    </source>
</evidence>
<accession>A0A0B6Z355</accession>
<gene>
    <name evidence="2" type="primary">ORF44366</name>
</gene>
<name>A0A0B6Z355_9EUPU</name>
<evidence type="ECO:0000256" key="1">
    <source>
        <dbReference type="SAM" id="MobiDB-lite"/>
    </source>
</evidence>
<feature type="non-terminal residue" evidence="2">
    <location>
        <position position="1"/>
    </location>
</feature>
<organism evidence="2">
    <name type="scientific">Arion vulgaris</name>
    <dbReference type="NCBI Taxonomy" id="1028688"/>
    <lineage>
        <taxon>Eukaryota</taxon>
        <taxon>Metazoa</taxon>
        <taxon>Spiralia</taxon>
        <taxon>Lophotrochozoa</taxon>
        <taxon>Mollusca</taxon>
        <taxon>Gastropoda</taxon>
        <taxon>Heterobranchia</taxon>
        <taxon>Euthyneura</taxon>
        <taxon>Panpulmonata</taxon>
        <taxon>Eupulmonata</taxon>
        <taxon>Stylommatophora</taxon>
        <taxon>Helicina</taxon>
        <taxon>Arionoidea</taxon>
        <taxon>Arionidae</taxon>
        <taxon>Arion</taxon>
    </lineage>
</organism>
<feature type="compositionally biased region" description="Polar residues" evidence="1">
    <location>
        <begin position="79"/>
        <end position="90"/>
    </location>
</feature>
<reference evidence="2" key="1">
    <citation type="submission" date="2014-12" db="EMBL/GenBank/DDBJ databases">
        <title>Insight into the proteome of Arion vulgaris.</title>
        <authorList>
            <person name="Aradska J."/>
            <person name="Bulat T."/>
            <person name="Smidak R."/>
            <person name="Sarate P."/>
            <person name="Gangsoo J."/>
            <person name="Sialana F."/>
            <person name="Bilban M."/>
            <person name="Lubec G."/>
        </authorList>
    </citation>
    <scope>NUCLEOTIDE SEQUENCE</scope>
    <source>
        <tissue evidence="2">Skin</tissue>
    </source>
</reference>